<dbReference type="SUPFAM" id="SSF81342">
    <property type="entry name" value="Transmembrane di-heme cytochromes"/>
    <property type="match status" value="1"/>
</dbReference>
<organism evidence="8 9">
    <name type="scientific">Campylobacter iguaniorum</name>
    <dbReference type="NCBI Taxonomy" id="1244531"/>
    <lineage>
        <taxon>Bacteria</taxon>
        <taxon>Pseudomonadati</taxon>
        <taxon>Campylobacterota</taxon>
        <taxon>Epsilonproteobacteria</taxon>
        <taxon>Campylobacterales</taxon>
        <taxon>Campylobacteraceae</taxon>
        <taxon>Campylobacter</taxon>
    </lineage>
</organism>
<dbReference type="HOGENOM" id="CLU_757955_0_0_7"/>
<dbReference type="InterPro" id="IPR051542">
    <property type="entry name" value="Hydrogenase_cytochrome"/>
</dbReference>
<dbReference type="GO" id="GO:0009055">
    <property type="term" value="F:electron transfer activity"/>
    <property type="evidence" value="ECO:0007669"/>
    <property type="project" value="InterPro"/>
</dbReference>
<evidence type="ECO:0000313" key="9">
    <source>
        <dbReference type="Proteomes" id="UP000028486"/>
    </source>
</evidence>
<feature type="transmembrane region" description="Helical" evidence="6">
    <location>
        <begin position="9"/>
        <end position="32"/>
    </location>
</feature>
<dbReference type="AlphaFoldDB" id="A0A076F9R3"/>
<feature type="domain" description="Cytochrome b561 bacterial/Ni-hydrogenase" evidence="7">
    <location>
        <begin position="20"/>
        <end position="180"/>
    </location>
</feature>
<keyword evidence="3 6" id="KW-0812">Transmembrane</keyword>
<dbReference type="KEGG" id="caj:CIG1485E_0558"/>
<evidence type="ECO:0000256" key="4">
    <source>
        <dbReference type="ARBA" id="ARBA00022989"/>
    </source>
</evidence>
<dbReference type="InterPro" id="IPR016174">
    <property type="entry name" value="Di-haem_cyt_TM"/>
</dbReference>
<reference evidence="9" key="1">
    <citation type="journal article" date="2014" name="Genome Announc.">
        <title>Complete Genome Sequence of Campylobacter iguaniorum Strain 1485ET, Isolated from a Bearded Dragon (Pogona vitticeps).</title>
        <authorList>
            <person name="Gilbert M.J."/>
            <person name="Miller W.G."/>
            <person name="Yee E."/>
            <person name="Kik M."/>
            <person name="Wagenaar J.A."/>
            <person name="Duim B."/>
        </authorList>
    </citation>
    <scope>NUCLEOTIDE SEQUENCE [LARGE SCALE GENOMIC DNA]</scope>
    <source>
        <strain evidence="9">1485E</strain>
    </source>
</reference>
<comment type="subcellular location">
    <subcellularLocation>
        <location evidence="1">Cell membrane</location>
        <topology evidence="1">Multi-pass membrane protein</topology>
    </subcellularLocation>
</comment>
<feature type="transmembrane region" description="Helical" evidence="6">
    <location>
        <begin position="98"/>
        <end position="120"/>
    </location>
</feature>
<dbReference type="Pfam" id="PF09626">
    <property type="entry name" value="DHC"/>
    <property type="match status" value="1"/>
</dbReference>
<evidence type="ECO:0000256" key="2">
    <source>
        <dbReference type="ARBA" id="ARBA00022475"/>
    </source>
</evidence>
<evidence type="ECO:0000256" key="3">
    <source>
        <dbReference type="ARBA" id="ARBA00022692"/>
    </source>
</evidence>
<dbReference type="InterPro" id="IPR018588">
    <property type="entry name" value="Dihaem_cytochrome-c"/>
</dbReference>
<feature type="transmembrane region" description="Helical" evidence="6">
    <location>
        <begin position="146"/>
        <end position="164"/>
    </location>
</feature>
<dbReference type="PANTHER" id="PTHR30485">
    <property type="entry name" value="NI/FE-HYDROGENASE 1 B-TYPE CYTOCHROME SUBUNIT"/>
    <property type="match status" value="1"/>
</dbReference>
<sequence>MDAGKNKTLIYPLASRLAHIAMIVGFGLAYLIVDFSLYMHAVLGVMFGVAVAGRILWGLFGTKYSKFSDFHFRGLFRYFSSFSSHKTAYISHNPASSIAIIIILALGVVCSLSGLMVYGIDEKSGVFANLYESYSKFSFVKDIHEISANLLLGVILVHICGALVDKLIAKNDSLNAIITGFKSTLNAGAIKPNLAQKLFCIIWIGAILTALSFSFYKQNPLLKSHYEMVDYAMQNPTFAKECGSCHFIYPPFLLTAKSWEIMMSDLENHFGDDASIDDESNSEILKYLVRNSADKTGTKISTKIAKTSKNEIAITQNAYWIKKHDKIPAKTFEQKSIKSKANCEACHKGIQNGIIQKDLIKFESIK</sequence>
<gene>
    <name evidence="8" type="ORF">CIG1485E_0558</name>
</gene>
<dbReference type="InterPro" id="IPR011577">
    <property type="entry name" value="Cyt_b561_bac/Ni-Hgenase"/>
</dbReference>
<evidence type="ECO:0000313" key="8">
    <source>
        <dbReference type="EMBL" id="AII14423.1"/>
    </source>
</evidence>
<feature type="transmembrane region" description="Helical" evidence="6">
    <location>
        <begin position="38"/>
        <end position="60"/>
    </location>
</feature>
<dbReference type="Proteomes" id="UP000028486">
    <property type="component" value="Chromosome"/>
</dbReference>
<dbReference type="GO" id="GO:0005886">
    <property type="term" value="C:plasma membrane"/>
    <property type="evidence" value="ECO:0007669"/>
    <property type="project" value="UniProtKB-SubCell"/>
</dbReference>
<keyword evidence="2" id="KW-1003">Cell membrane</keyword>
<dbReference type="eggNOG" id="COG3658">
    <property type="taxonomic scope" value="Bacteria"/>
</dbReference>
<feature type="transmembrane region" description="Helical" evidence="6">
    <location>
        <begin position="198"/>
        <end position="216"/>
    </location>
</feature>
<dbReference type="GO" id="GO:0020037">
    <property type="term" value="F:heme binding"/>
    <property type="evidence" value="ECO:0007669"/>
    <property type="project" value="TreeGrafter"/>
</dbReference>
<dbReference type="EMBL" id="CP009043">
    <property type="protein sequence ID" value="AII14423.1"/>
    <property type="molecule type" value="Genomic_DNA"/>
</dbReference>
<protein>
    <submittedName>
        <fullName evidence="8">Diheme cytochrome c (N-terminal cytochrome b domain)</fullName>
    </submittedName>
</protein>
<dbReference type="STRING" id="1244531.CIG2463D_0558"/>
<dbReference type="Gene3D" id="1.20.950.20">
    <property type="entry name" value="Transmembrane di-heme cytochromes, Chain C"/>
    <property type="match status" value="1"/>
</dbReference>
<dbReference type="OrthoDB" id="196472at2"/>
<keyword evidence="4 6" id="KW-1133">Transmembrane helix</keyword>
<name>A0A076F9R3_9BACT</name>
<keyword evidence="9" id="KW-1185">Reference proteome</keyword>
<evidence type="ECO:0000259" key="7">
    <source>
        <dbReference type="Pfam" id="PF01292"/>
    </source>
</evidence>
<accession>A0A076F9R3</accession>
<keyword evidence="5 6" id="KW-0472">Membrane</keyword>
<dbReference type="PANTHER" id="PTHR30485:SF2">
    <property type="entry name" value="BLL0597 PROTEIN"/>
    <property type="match status" value="1"/>
</dbReference>
<dbReference type="RefSeq" id="WP_038453478.1">
    <property type="nucleotide sequence ID" value="NZ_CP009043.1"/>
</dbReference>
<dbReference type="GO" id="GO:0022904">
    <property type="term" value="P:respiratory electron transport chain"/>
    <property type="evidence" value="ECO:0007669"/>
    <property type="project" value="InterPro"/>
</dbReference>
<evidence type="ECO:0000256" key="6">
    <source>
        <dbReference type="SAM" id="Phobius"/>
    </source>
</evidence>
<evidence type="ECO:0000256" key="1">
    <source>
        <dbReference type="ARBA" id="ARBA00004651"/>
    </source>
</evidence>
<proteinExistence type="predicted"/>
<dbReference type="Pfam" id="PF01292">
    <property type="entry name" value="Ni_hydr_CYTB"/>
    <property type="match status" value="1"/>
</dbReference>
<evidence type="ECO:0000256" key="5">
    <source>
        <dbReference type="ARBA" id="ARBA00023136"/>
    </source>
</evidence>